<protein>
    <submittedName>
        <fullName evidence="2">Transposase, IS4 family protein</fullName>
    </submittedName>
</protein>
<evidence type="ECO:0000313" key="2">
    <source>
        <dbReference type="EMBL" id="EQD32592.1"/>
    </source>
</evidence>
<sequence>MEGTKCPLAHYGYSRDKKKNKLQIEYGVIATKEGLPLGVKVFNGNTSDLASFRSVIEDIKTTHKLDKLIVIGDRGMFSATNIDKFHQVDPDYLYISALRSQQIRSLVESDAIQLGLFDDTDLFEISHPDYPGERLIACKNEELAKKRHQTRQALLEVAKTRLDKLQVAVSAGRIKTEAAIGRKIEA</sequence>
<feature type="non-terminal residue" evidence="2">
    <location>
        <position position="186"/>
    </location>
</feature>
<dbReference type="EMBL" id="AUZX01014327">
    <property type="protein sequence ID" value="EQD32592.1"/>
    <property type="molecule type" value="Genomic_DNA"/>
</dbReference>
<dbReference type="InterPro" id="IPR002559">
    <property type="entry name" value="Transposase_11"/>
</dbReference>
<proteinExistence type="predicted"/>
<name>T0YL11_9ZZZZ</name>
<dbReference type="GO" id="GO:0004803">
    <property type="term" value="F:transposase activity"/>
    <property type="evidence" value="ECO:0007669"/>
    <property type="project" value="InterPro"/>
</dbReference>
<feature type="domain" description="Transposase IS4-like" evidence="1">
    <location>
        <begin position="28"/>
        <end position="101"/>
    </location>
</feature>
<reference evidence="2" key="1">
    <citation type="submission" date="2013-08" db="EMBL/GenBank/DDBJ databases">
        <authorList>
            <person name="Mendez C."/>
            <person name="Richter M."/>
            <person name="Ferrer M."/>
            <person name="Sanchez J."/>
        </authorList>
    </citation>
    <scope>NUCLEOTIDE SEQUENCE</scope>
</reference>
<accession>T0YL11</accession>
<dbReference type="GO" id="GO:0003677">
    <property type="term" value="F:DNA binding"/>
    <property type="evidence" value="ECO:0007669"/>
    <property type="project" value="InterPro"/>
</dbReference>
<dbReference type="PANTHER" id="PTHR34614">
    <property type="match status" value="1"/>
</dbReference>
<dbReference type="AlphaFoldDB" id="T0YL11"/>
<dbReference type="GO" id="GO:0006313">
    <property type="term" value="P:DNA transposition"/>
    <property type="evidence" value="ECO:0007669"/>
    <property type="project" value="InterPro"/>
</dbReference>
<evidence type="ECO:0000259" key="1">
    <source>
        <dbReference type="Pfam" id="PF01609"/>
    </source>
</evidence>
<comment type="caution">
    <text evidence="2">The sequence shown here is derived from an EMBL/GenBank/DDBJ whole genome shotgun (WGS) entry which is preliminary data.</text>
</comment>
<gene>
    <name evidence="2" type="ORF">B1A_19424</name>
</gene>
<dbReference type="PANTHER" id="PTHR34614:SF2">
    <property type="entry name" value="TRANSPOSASE IS4-LIKE DOMAIN-CONTAINING PROTEIN"/>
    <property type="match status" value="1"/>
</dbReference>
<dbReference type="Pfam" id="PF01609">
    <property type="entry name" value="DDE_Tnp_1"/>
    <property type="match status" value="1"/>
</dbReference>
<organism evidence="2">
    <name type="scientific">mine drainage metagenome</name>
    <dbReference type="NCBI Taxonomy" id="410659"/>
    <lineage>
        <taxon>unclassified sequences</taxon>
        <taxon>metagenomes</taxon>
        <taxon>ecological metagenomes</taxon>
    </lineage>
</organism>
<reference evidence="2" key="2">
    <citation type="journal article" date="2014" name="ISME J.">
        <title>Microbial stratification in low pH oxic and suboxic macroscopic growths along an acid mine drainage.</title>
        <authorList>
            <person name="Mendez-Garcia C."/>
            <person name="Mesa V."/>
            <person name="Sprenger R.R."/>
            <person name="Richter M."/>
            <person name="Diez M.S."/>
            <person name="Solano J."/>
            <person name="Bargiela R."/>
            <person name="Golyshina O.V."/>
            <person name="Manteca A."/>
            <person name="Ramos J.L."/>
            <person name="Gallego J.R."/>
            <person name="Llorente I."/>
            <person name="Martins Dos Santos V.A."/>
            <person name="Jensen O.N."/>
            <person name="Pelaez A.I."/>
            <person name="Sanchez J."/>
            <person name="Ferrer M."/>
        </authorList>
    </citation>
    <scope>NUCLEOTIDE SEQUENCE</scope>
</reference>